<evidence type="ECO:0000313" key="3">
    <source>
        <dbReference type="Proteomes" id="UP001152795"/>
    </source>
</evidence>
<feature type="compositionally biased region" description="Low complexity" evidence="1">
    <location>
        <begin position="647"/>
        <end position="660"/>
    </location>
</feature>
<keyword evidence="3" id="KW-1185">Reference proteome</keyword>
<evidence type="ECO:0000313" key="2">
    <source>
        <dbReference type="EMBL" id="CAB3980097.1"/>
    </source>
</evidence>
<feature type="region of interest" description="Disordered" evidence="1">
    <location>
        <begin position="341"/>
        <end position="367"/>
    </location>
</feature>
<dbReference type="Pfam" id="PF02174">
    <property type="entry name" value="IRS"/>
    <property type="match status" value="1"/>
</dbReference>
<feature type="compositionally biased region" description="Basic and acidic residues" evidence="1">
    <location>
        <begin position="681"/>
        <end position="690"/>
    </location>
</feature>
<accession>A0A6S7FR06</accession>
<dbReference type="OrthoDB" id="6020914at2759"/>
<feature type="compositionally biased region" description="Basic and acidic residues" evidence="1">
    <location>
        <begin position="1268"/>
        <end position="1278"/>
    </location>
</feature>
<dbReference type="CDD" id="cd00821">
    <property type="entry name" value="PH"/>
    <property type="match status" value="1"/>
</dbReference>
<feature type="compositionally biased region" description="Basic and acidic residues" evidence="1">
    <location>
        <begin position="487"/>
        <end position="555"/>
    </location>
</feature>
<reference evidence="2" key="1">
    <citation type="submission" date="2020-04" db="EMBL/GenBank/DDBJ databases">
        <authorList>
            <person name="Alioto T."/>
            <person name="Alioto T."/>
            <person name="Gomez Garrido J."/>
        </authorList>
    </citation>
    <scope>NUCLEOTIDE SEQUENCE</scope>
    <source>
        <strain evidence="2">A484AB</strain>
    </source>
</reference>
<dbReference type="SUPFAM" id="SSF50729">
    <property type="entry name" value="PH domain-like"/>
    <property type="match status" value="2"/>
</dbReference>
<dbReference type="InterPro" id="IPR002404">
    <property type="entry name" value="IRS_PTB"/>
</dbReference>
<protein>
    <submittedName>
        <fullName evidence="2">PHD finger rhinoceros-like</fullName>
    </submittedName>
</protein>
<dbReference type="InterPro" id="IPR011993">
    <property type="entry name" value="PH-like_dom_sf"/>
</dbReference>
<dbReference type="PROSITE" id="PS50003">
    <property type="entry name" value="PH_DOMAIN"/>
    <property type="match status" value="1"/>
</dbReference>
<feature type="compositionally biased region" description="Polar residues" evidence="1">
    <location>
        <begin position="570"/>
        <end position="587"/>
    </location>
</feature>
<dbReference type="Proteomes" id="UP001152795">
    <property type="component" value="Unassembled WGS sequence"/>
</dbReference>
<dbReference type="EMBL" id="CACRXK020000256">
    <property type="protein sequence ID" value="CAB3980097.1"/>
    <property type="molecule type" value="Genomic_DNA"/>
</dbReference>
<dbReference type="SMART" id="SM00233">
    <property type="entry name" value="PH"/>
    <property type="match status" value="1"/>
</dbReference>
<feature type="compositionally biased region" description="Basic and acidic residues" evidence="1">
    <location>
        <begin position="604"/>
        <end position="613"/>
    </location>
</feature>
<feature type="region of interest" description="Disordered" evidence="1">
    <location>
        <begin position="600"/>
        <end position="744"/>
    </location>
</feature>
<feature type="compositionally biased region" description="Low complexity" evidence="1">
    <location>
        <begin position="284"/>
        <end position="303"/>
    </location>
</feature>
<feature type="compositionally biased region" description="Low complexity" evidence="1">
    <location>
        <begin position="138"/>
        <end position="148"/>
    </location>
</feature>
<dbReference type="Pfam" id="PF00169">
    <property type="entry name" value="PH"/>
    <property type="match status" value="1"/>
</dbReference>
<feature type="region of interest" description="Disordered" evidence="1">
    <location>
        <begin position="284"/>
        <end position="315"/>
    </location>
</feature>
<organism evidence="2 3">
    <name type="scientific">Paramuricea clavata</name>
    <name type="common">Red gorgonian</name>
    <name type="synonym">Violescent sea-whip</name>
    <dbReference type="NCBI Taxonomy" id="317549"/>
    <lineage>
        <taxon>Eukaryota</taxon>
        <taxon>Metazoa</taxon>
        <taxon>Cnidaria</taxon>
        <taxon>Anthozoa</taxon>
        <taxon>Octocorallia</taxon>
        <taxon>Malacalcyonacea</taxon>
        <taxon>Plexauridae</taxon>
        <taxon>Paramuricea</taxon>
    </lineage>
</organism>
<dbReference type="InterPro" id="IPR001849">
    <property type="entry name" value="PH_domain"/>
</dbReference>
<proteinExistence type="predicted"/>
<dbReference type="SMART" id="SM01244">
    <property type="entry name" value="IRS"/>
    <property type="match status" value="1"/>
</dbReference>
<name>A0A6S7FR06_PARCT</name>
<feature type="region of interest" description="Disordered" evidence="1">
    <location>
        <begin position="960"/>
        <end position="1157"/>
    </location>
</feature>
<feature type="compositionally biased region" description="Pro residues" evidence="1">
    <location>
        <begin position="1080"/>
        <end position="1097"/>
    </location>
</feature>
<sequence>MAFRNPKGSRSITVEKEGYLSVKKNGSNGKQKEKAWQQKYIVLRKSFGDGTFLEWYENFEAFIGHKHSKKLQLDGIDYIGPVNMGKDYSYAFILFGEGQNKLQMAAKNETERSEWIKALNQCLQNGRKSNPTSPTIQRSSSSSRTGTGYPVKLKDYTCTSIQDILQDANRDYVLFVGPKYIALIKVDSQDEEKTVLSWLLENIKSYESRPLEQNPTQKLLSIDTGRRSSTGQGTFNFFTPHGDQIKNQISLNTKRTYLTKMSSLDNFGVDNLYSSSPERCFSTPSRSFSVMSSSPRRTTMSSREGPIPFHKYDPPTNRDSYAQYIQQPNGYVDIFTDQRQVEENRMRQRSRSSVTSSKSPNADDHPTYVDIPPETQLGYVQVLPNGSDAASQYIDVLPEHSPDSSDHAYVEIVGEDQTRHDYVEVLDDGKSRDKEFTVPDDYPGYPAYIEVLEDDEPTNQSRNGVISRADSDEIYIDVDENRKKYESREQRFESRGQHFEASEKHFESREEHVEIREHFESREEHVKTSYESREVHVTHNSLSRDSHHELRRTRESTASASSPSPRWPHSVTSQTSTEFGSLSSENDVFQDREINMVPEVFVEASEKTEDIPTRSDIAPTKSDALPTNSNNDCSKLDDTSLRCKNSLTKPPLTPRKPTLTASKSASLPTKSEGLASNGDVNSKDPNESRNDGSSIPGDSRCAKARSWHSENENDPTYNSGNSTSTSESEHARDSHDFSEDEDVGDHLVSEGRNRSHTVGELQGLKANGKAIDSSMLIALEMSLTNPQQFTPCPNKHPPLVRETPYTQDQIIAQLENPILGMSKLPDTKKSATEFKYICSQCGWHKISKKRRSSLKPTFRTKQCPICNSPVKGPKNKDKSNGGFLKNLKSKRRSSDEKIDKKDPEFMKPERPTAVAKPIFIKQMRDRTFVGRHSPSSLDPKRSELGLAPSPLTTMSAVTIGGGEPRGSVSCDDGTPSGKSGVVGTLPDGGDSGLVSPHKTAFPSPSLNRTLAPLPPGNNPLGRTKSSPPLGGGGEAAHETLAVEVPESEKITRKNSGLTLPTLPEVEDPGDPNRQTCLTPATPPPMIPPRTRAPPVPPRRGSSPLATPREDNTHKLRRTQTDPTFPLPPRSPPQHKPKNRISRTLTDPGKDSSSSDNNIRNAISLGNLLEDGNEGILGTKVVSLSLGDDIDGIDAEAPPPPLPPRRGSGQAATQPPLPRRVSNEHERLVNSCDSPRIEPRTSAEARRPLPERTPLPGSGTRKLPLSTKRSLDARRDFQTRKPLYSTHVGDL</sequence>
<feature type="compositionally biased region" description="Basic and acidic residues" evidence="1">
    <location>
        <begin position="892"/>
        <end position="910"/>
    </location>
</feature>
<dbReference type="Gene3D" id="2.30.29.30">
    <property type="entry name" value="Pleckstrin-homology domain (PH domain)/Phosphotyrosine-binding domain (PTB)"/>
    <property type="match status" value="2"/>
</dbReference>
<feature type="compositionally biased region" description="Polar residues" evidence="1">
    <location>
        <begin position="125"/>
        <end position="137"/>
    </location>
</feature>
<gene>
    <name evidence="2" type="ORF">PACLA_8A080558</name>
</gene>
<feature type="region of interest" description="Disordered" evidence="1">
    <location>
        <begin position="929"/>
        <end position="948"/>
    </location>
</feature>
<feature type="region of interest" description="Disordered" evidence="1">
    <location>
        <begin position="1190"/>
        <end position="1290"/>
    </location>
</feature>
<feature type="compositionally biased region" description="Basic and acidic residues" evidence="1">
    <location>
        <begin position="1234"/>
        <end position="1249"/>
    </location>
</feature>
<comment type="caution">
    <text evidence="2">The sequence shown here is derived from an EMBL/GenBank/DDBJ whole genome shotgun (WGS) entry which is preliminary data.</text>
</comment>
<feature type="region of interest" description="Disordered" evidence="1">
    <location>
        <begin position="487"/>
        <end position="587"/>
    </location>
</feature>
<feature type="compositionally biased region" description="Basic and acidic residues" evidence="1">
    <location>
        <begin position="727"/>
        <end position="737"/>
    </location>
</feature>
<feature type="region of interest" description="Disordered" evidence="1">
    <location>
        <begin position="862"/>
        <end position="912"/>
    </location>
</feature>
<feature type="region of interest" description="Disordered" evidence="1">
    <location>
        <begin position="125"/>
        <end position="148"/>
    </location>
</feature>
<evidence type="ECO:0000256" key="1">
    <source>
        <dbReference type="SAM" id="MobiDB-lite"/>
    </source>
</evidence>